<evidence type="ECO:0000313" key="1">
    <source>
        <dbReference type="EMBL" id="KRM64635.1"/>
    </source>
</evidence>
<dbReference type="PATRIC" id="fig|1423718.3.peg.1843"/>
<gene>
    <name evidence="1" type="ORF">FC14_GL001775</name>
</gene>
<evidence type="ECO:0008006" key="3">
    <source>
        <dbReference type="Google" id="ProtNLM"/>
    </source>
</evidence>
<name>A0A0R2AJG3_9LACO</name>
<protein>
    <recommendedName>
        <fullName evidence="3">Glycosyl transferase family 1 domain-containing protein</fullName>
    </recommendedName>
</protein>
<keyword evidence="2" id="KW-1185">Reference proteome</keyword>
<reference evidence="1 2" key="1">
    <citation type="journal article" date="2015" name="Genome Announc.">
        <title>Expanding the biotechnology potential of lactobacilli through comparative genomics of 213 strains and associated genera.</title>
        <authorList>
            <person name="Sun Z."/>
            <person name="Harris H.M."/>
            <person name="McCann A."/>
            <person name="Guo C."/>
            <person name="Argimon S."/>
            <person name="Zhang W."/>
            <person name="Yang X."/>
            <person name="Jeffery I.B."/>
            <person name="Cooney J.C."/>
            <person name="Kagawa T.F."/>
            <person name="Liu W."/>
            <person name="Song Y."/>
            <person name="Salvetti E."/>
            <person name="Wrobel A."/>
            <person name="Rasinkangas P."/>
            <person name="Parkhill J."/>
            <person name="Rea M.C."/>
            <person name="O'Sullivan O."/>
            <person name="Ritari J."/>
            <person name="Douillard F.P."/>
            <person name="Paul Ross R."/>
            <person name="Yang R."/>
            <person name="Briner A.E."/>
            <person name="Felis G.E."/>
            <person name="de Vos W.M."/>
            <person name="Barrangou R."/>
            <person name="Klaenhammer T.R."/>
            <person name="Caufield P.W."/>
            <person name="Cui Y."/>
            <person name="Zhang H."/>
            <person name="O'Toole P.W."/>
        </authorList>
    </citation>
    <scope>NUCLEOTIDE SEQUENCE [LARGE SCALE GENOMIC DNA]</scope>
    <source>
        <strain evidence="1 2">DSM 20509</strain>
    </source>
</reference>
<dbReference type="AlphaFoldDB" id="A0A0R2AJG3"/>
<organism evidence="1 2">
    <name type="scientific">Ligilactobacillus agilis DSM 20509</name>
    <dbReference type="NCBI Taxonomy" id="1423718"/>
    <lineage>
        <taxon>Bacteria</taxon>
        <taxon>Bacillati</taxon>
        <taxon>Bacillota</taxon>
        <taxon>Bacilli</taxon>
        <taxon>Lactobacillales</taxon>
        <taxon>Lactobacillaceae</taxon>
        <taxon>Ligilactobacillus</taxon>
    </lineage>
</organism>
<accession>A0A0R2AJG3</accession>
<dbReference type="RefSeq" id="WP_056976619.1">
    <property type="nucleotide sequence ID" value="NZ_AYYP01000029.1"/>
</dbReference>
<evidence type="ECO:0000313" key="2">
    <source>
        <dbReference type="Proteomes" id="UP000051008"/>
    </source>
</evidence>
<dbReference type="Proteomes" id="UP000051008">
    <property type="component" value="Unassembled WGS sequence"/>
</dbReference>
<dbReference type="EMBL" id="AYYP01000029">
    <property type="protein sequence ID" value="KRM64635.1"/>
    <property type="molecule type" value="Genomic_DNA"/>
</dbReference>
<comment type="caution">
    <text evidence="1">The sequence shown here is derived from an EMBL/GenBank/DDBJ whole genome shotgun (WGS) entry which is preliminary data.</text>
</comment>
<proteinExistence type="predicted"/>
<sequence length="72" mass="7985">MQDTFAKGAGASFDHGDLAAFEANMRQVMSEPQLSQCAFELNRAYALAELPYEKQVLHLESLLKVRGQINGK</sequence>